<dbReference type="PANTHER" id="PTHR35096:SF8">
    <property type="entry name" value="OS03G0308600 PROTEIN"/>
    <property type="match status" value="1"/>
</dbReference>
<dbReference type="InterPro" id="IPR056689">
    <property type="entry name" value="DUF7787"/>
</dbReference>
<proteinExistence type="predicted"/>
<evidence type="ECO:0000259" key="1">
    <source>
        <dbReference type="Pfam" id="PF25042"/>
    </source>
</evidence>
<dbReference type="Proteomes" id="UP000077755">
    <property type="component" value="Chromosome 6"/>
</dbReference>
<gene>
    <name evidence="2" type="ORF">DCAR_0626287</name>
</gene>
<reference evidence="2" key="1">
    <citation type="journal article" date="2016" name="Nat. Genet.">
        <title>A high-quality carrot genome assembly provides new insights into carotenoid accumulation and asterid genome evolution.</title>
        <authorList>
            <person name="Iorizzo M."/>
            <person name="Ellison S."/>
            <person name="Senalik D."/>
            <person name="Zeng P."/>
            <person name="Satapoomin P."/>
            <person name="Huang J."/>
            <person name="Bowman M."/>
            <person name="Iovene M."/>
            <person name="Sanseverino W."/>
            <person name="Cavagnaro P."/>
            <person name="Yildiz M."/>
            <person name="Macko-Podgorni A."/>
            <person name="Moranska E."/>
            <person name="Grzebelus E."/>
            <person name="Grzebelus D."/>
            <person name="Ashrafi H."/>
            <person name="Zheng Z."/>
            <person name="Cheng S."/>
            <person name="Spooner D."/>
            <person name="Van Deynze A."/>
            <person name="Simon P."/>
        </authorList>
    </citation>
    <scope>NUCLEOTIDE SEQUENCE</scope>
    <source>
        <tissue evidence="2">Leaf</tissue>
    </source>
</reference>
<sequence length="197" mass="21740">MELQCCGEYEAERRKCKSKPLTIQKYLDFCEYHKHSDLTADHLRKIISIHGFKSLRKEVLIDAVDSIKLMDLTRSTINDDTVSSYAFITSEEAIKDLICLNWIECSVTSFKTLNSDLTSLQNAGTFGSKTLAMKKKRAKMIKPKEGIQPVCSLASGDQCSVAKGSIGDCAAADHVSPSSLLVIITCILINLVTALVF</sequence>
<dbReference type="PANTHER" id="PTHR35096">
    <property type="entry name" value="BNAA08G28570D PROTEIN"/>
    <property type="match status" value="1"/>
</dbReference>
<accession>A0AAF0XEZ2</accession>
<name>A0AAF0XEZ2_DAUCS</name>
<dbReference type="EMBL" id="CP093348">
    <property type="protein sequence ID" value="WOH06858.1"/>
    <property type="molecule type" value="Genomic_DNA"/>
</dbReference>
<keyword evidence="3" id="KW-1185">Reference proteome</keyword>
<dbReference type="AlphaFoldDB" id="A0AAF0XEZ2"/>
<organism evidence="2 3">
    <name type="scientific">Daucus carota subsp. sativus</name>
    <name type="common">Carrot</name>
    <dbReference type="NCBI Taxonomy" id="79200"/>
    <lineage>
        <taxon>Eukaryota</taxon>
        <taxon>Viridiplantae</taxon>
        <taxon>Streptophyta</taxon>
        <taxon>Embryophyta</taxon>
        <taxon>Tracheophyta</taxon>
        <taxon>Spermatophyta</taxon>
        <taxon>Magnoliopsida</taxon>
        <taxon>eudicotyledons</taxon>
        <taxon>Gunneridae</taxon>
        <taxon>Pentapetalae</taxon>
        <taxon>asterids</taxon>
        <taxon>campanulids</taxon>
        <taxon>Apiales</taxon>
        <taxon>Apiaceae</taxon>
        <taxon>Apioideae</taxon>
        <taxon>Scandiceae</taxon>
        <taxon>Daucinae</taxon>
        <taxon>Daucus</taxon>
        <taxon>Daucus sect. Daucus</taxon>
    </lineage>
</organism>
<evidence type="ECO:0000313" key="2">
    <source>
        <dbReference type="EMBL" id="WOH06858.1"/>
    </source>
</evidence>
<protein>
    <recommendedName>
        <fullName evidence="1">DUF7787 domain-containing protein</fullName>
    </recommendedName>
</protein>
<reference evidence="2" key="2">
    <citation type="submission" date="2022-03" db="EMBL/GenBank/DDBJ databases">
        <title>Draft title - Genomic analysis of global carrot germplasm unveils the trajectory of domestication and the origin of high carotenoid orange carrot.</title>
        <authorList>
            <person name="Iorizzo M."/>
            <person name="Ellison S."/>
            <person name="Senalik D."/>
            <person name="Macko-Podgorni A."/>
            <person name="Grzebelus D."/>
            <person name="Bostan H."/>
            <person name="Rolling W."/>
            <person name="Curaba J."/>
            <person name="Simon P."/>
        </authorList>
    </citation>
    <scope>NUCLEOTIDE SEQUENCE</scope>
    <source>
        <tissue evidence="2">Leaf</tissue>
    </source>
</reference>
<feature type="domain" description="DUF7787" evidence="1">
    <location>
        <begin position="17"/>
        <end position="71"/>
    </location>
</feature>
<dbReference type="Pfam" id="PF25042">
    <property type="entry name" value="DUF7787"/>
    <property type="match status" value="1"/>
</dbReference>
<evidence type="ECO:0000313" key="3">
    <source>
        <dbReference type="Proteomes" id="UP000077755"/>
    </source>
</evidence>